<dbReference type="EMBL" id="JAZGQO010000004">
    <property type="protein sequence ID" value="KAK6187126.1"/>
    <property type="molecule type" value="Genomic_DNA"/>
</dbReference>
<keyword evidence="10" id="KW-0732">Signal</keyword>
<comment type="subcellular location">
    <subcellularLocation>
        <location evidence="1">Membrane</location>
    </subcellularLocation>
</comment>
<feature type="domain" description="Cadherin" evidence="11">
    <location>
        <begin position="471"/>
        <end position="582"/>
    </location>
</feature>
<keyword evidence="6 9" id="KW-0472">Membrane</keyword>
<feature type="transmembrane region" description="Helical" evidence="9">
    <location>
        <begin position="1690"/>
        <end position="1715"/>
    </location>
</feature>
<feature type="region of interest" description="Disordered" evidence="8">
    <location>
        <begin position="1853"/>
        <end position="1905"/>
    </location>
</feature>
<evidence type="ECO:0000256" key="4">
    <source>
        <dbReference type="ARBA" id="ARBA00022837"/>
    </source>
</evidence>
<dbReference type="PROSITE" id="PS50268">
    <property type="entry name" value="CADHERIN_2"/>
    <property type="match status" value="14"/>
</dbReference>
<evidence type="ECO:0000256" key="3">
    <source>
        <dbReference type="ARBA" id="ARBA00022737"/>
    </source>
</evidence>
<dbReference type="PRINTS" id="PR00205">
    <property type="entry name" value="CADHERIN"/>
</dbReference>
<feature type="domain" description="Cadherin" evidence="11">
    <location>
        <begin position="799"/>
        <end position="917"/>
    </location>
</feature>
<evidence type="ECO:0000256" key="5">
    <source>
        <dbReference type="ARBA" id="ARBA00022989"/>
    </source>
</evidence>
<gene>
    <name evidence="12" type="ORF">SNE40_005218</name>
</gene>
<keyword evidence="5 9" id="KW-1133">Transmembrane helix</keyword>
<feature type="compositionally biased region" description="Acidic residues" evidence="8">
    <location>
        <begin position="1896"/>
        <end position="1905"/>
    </location>
</feature>
<feature type="domain" description="Cadherin" evidence="11">
    <location>
        <begin position="124"/>
        <end position="239"/>
    </location>
</feature>
<name>A0AAN8K095_PATCE</name>
<feature type="domain" description="Cadherin" evidence="11">
    <location>
        <begin position="1472"/>
        <end position="1579"/>
    </location>
</feature>
<evidence type="ECO:0000256" key="7">
    <source>
        <dbReference type="PROSITE-ProRule" id="PRU00043"/>
    </source>
</evidence>
<feature type="signal peptide" evidence="10">
    <location>
        <begin position="1"/>
        <end position="21"/>
    </location>
</feature>
<dbReference type="InterPro" id="IPR002126">
    <property type="entry name" value="Cadherin-like_dom"/>
</dbReference>
<dbReference type="FunFam" id="2.60.40.60:FF:000266">
    <property type="entry name" value="Cadherin 23"/>
    <property type="match status" value="1"/>
</dbReference>
<dbReference type="FunFam" id="2.60.40.60:FF:000020">
    <property type="entry name" value="Dachsous cadherin-related 1b"/>
    <property type="match status" value="2"/>
</dbReference>
<dbReference type="InterPro" id="IPR020894">
    <property type="entry name" value="Cadherin_CS"/>
</dbReference>
<feature type="chain" id="PRO_5042990118" description="Cadherin domain-containing protein" evidence="10">
    <location>
        <begin position="22"/>
        <end position="1905"/>
    </location>
</feature>
<reference evidence="12 13" key="1">
    <citation type="submission" date="2024-01" db="EMBL/GenBank/DDBJ databases">
        <title>The genome of the rayed Mediterranean limpet Patella caerulea (Linnaeus, 1758).</title>
        <authorList>
            <person name="Anh-Thu Weber A."/>
            <person name="Halstead-Nussloch G."/>
        </authorList>
    </citation>
    <scope>NUCLEOTIDE SEQUENCE [LARGE SCALE GENOMIC DNA]</scope>
    <source>
        <strain evidence="12">AATW-2023a</strain>
        <tissue evidence="12">Whole specimen</tissue>
    </source>
</reference>
<dbReference type="Pfam" id="PF00028">
    <property type="entry name" value="Cadherin"/>
    <property type="match status" value="11"/>
</dbReference>
<protein>
    <recommendedName>
        <fullName evidence="11">Cadherin domain-containing protein</fullName>
    </recommendedName>
</protein>
<feature type="domain" description="Cadherin" evidence="11">
    <location>
        <begin position="1127"/>
        <end position="1234"/>
    </location>
</feature>
<feature type="domain" description="Cadherin" evidence="11">
    <location>
        <begin position="1352"/>
        <end position="1467"/>
    </location>
</feature>
<organism evidence="12 13">
    <name type="scientific">Patella caerulea</name>
    <name type="common">Rayed Mediterranean limpet</name>
    <dbReference type="NCBI Taxonomy" id="87958"/>
    <lineage>
        <taxon>Eukaryota</taxon>
        <taxon>Metazoa</taxon>
        <taxon>Spiralia</taxon>
        <taxon>Lophotrochozoa</taxon>
        <taxon>Mollusca</taxon>
        <taxon>Gastropoda</taxon>
        <taxon>Patellogastropoda</taxon>
        <taxon>Patelloidea</taxon>
        <taxon>Patellidae</taxon>
        <taxon>Patella</taxon>
    </lineage>
</organism>
<feature type="domain" description="Cadherin" evidence="11">
    <location>
        <begin position="594"/>
        <end position="690"/>
    </location>
</feature>
<evidence type="ECO:0000313" key="13">
    <source>
        <dbReference type="Proteomes" id="UP001347796"/>
    </source>
</evidence>
<accession>A0AAN8K095</accession>
<proteinExistence type="predicted"/>
<comment type="caution">
    <text evidence="12">The sequence shown here is derived from an EMBL/GenBank/DDBJ whole genome shotgun (WGS) entry which is preliminary data.</text>
</comment>
<keyword evidence="4 7" id="KW-0106">Calcium</keyword>
<dbReference type="InterPro" id="IPR015919">
    <property type="entry name" value="Cadherin-like_sf"/>
</dbReference>
<dbReference type="PANTHER" id="PTHR24026">
    <property type="entry name" value="FAT ATYPICAL CADHERIN-RELATED"/>
    <property type="match status" value="1"/>
</dbReference>
<dbReference type="SUPFAM" id="SSF49313">
    <property type="entry name" value="Cadherin-like"/>
    <property type="match status" value="14"/>
</dbReference>
<dbReference type="PROSITE" id="PS00232">
    <property type="entry name" value="CADHERIN_1"/>
    <property type="match status" value="2"/>
</dbReference>
<feature type="domain" description="Cadherin" evidence="11">
    <location>
        <begin position="1238"/>
        <end position="1346"/>
    </location>
</feature>
<evidence type="ECO:0000256" key="9">
    <source>
        <dbReference type="SAM" id="Phobius"/>
    </source>
</evidence>
<dbReference type="Proteomes" id="UP001347796">
    <property type="component" value="Unassembled WGS sequence"/>
</dbReference>
<evidence type="ECO:0000256" key="1">
    <source>
        <dbReference type="ARBA" id="ARBA00004370"/>
    </source>
</evidence>
<feature type="domain" description="Cadherin" evidence="11">
    <location>
        <begin position="1019"/>
        <end position="1126"/>
    </location>
</feature>
<dbReference type="SMART" id="SM00112">
    <property type="entry name" value="CA"/>
    <property type="match status" value="14"/>
</dbReference>
<feature type="domain" description="Cadherin" evidence="11">
    <location>
        <begin position="691"/>
        <end position="798"/>
    </location>
</feature>
<dbReference type="Gene3D" id="2.60.40.60">
    <property type="entry name" value="Cadherins"/>
    <property type="match status" value="14"/>
</dbReference>
<feature type="domain" description="Cadherin" evidence="11">
    <location>
        <begin position="247"/>
        <end position="355"/>
    </location>
</feature>
<evidence type="ECO:0000256" key="6">
    <source>
        <dbReference type="ARBA" id="ARBA00023136"/>
    </source>
</evidence>
<keyword evidence="13" id="KW-1185">Reference proteome</keyword>
<sequence length="1905" mass="211165">MATMMIKILLALCFYQGIVEAAEPRFIDSMNLLVIQEDAVVGSSVYTLYAVDPDGGPVTYGIIADMFKVNENTGVVTLTRPLDYDIGEIALYFDVIARDANNLEIVESVSVNVVDANDNKAVFTRSTYDIRVPETTPVGTIIFANLTVVDRDYVNKFLQVRCDTSRVDVVYKDSCNIFLLEVLAFTTRSWRGNLILNQSLDFESRPTYQIGLITNDGKNDHAQSIEIQVIDVNDAPPYFIRQVPAVVSEDTPVGTVVNYVIAIDGDKNNPRQIRYRLTCTDGKYFAVDYISGNITNIAVLNRENPDLALGFVDLCIQASELIDPTTGEIGNTSDTTADTTIRISVLDVNDNAPKFKENNYVVSIYENIPNESALPDLIMTVTDEDTGTANFYKFVLLNHTDIFAIFPDSGQAQTTASIKVINTTKIDYEVGPRQYFLDVLAVETQTTNPKTGSVRVTVNILDVNDNLPIFDPPDYIRTIPEDAVGDTLVVTVTATDADNNQVSDIVFSLVGNGADKFAIESRTGAVTVKSCPTPGLRPCIDYEDRKQYQLTVMARDENGRGRESTGSLTVNIENINDNKPQFRLPSYLRYINEGEILTIDPLVVSITDADNKDGDTVGAPTTFAIQGTTLWRIDNRTGNITAVAPIGYEQSANGYFNFTVSATNTGNRPNTNFVPVYIIVIDKNNFSPTFVPANYTEFVDEDIPFNSPVILITATDDDSPTSENGKIEYTIVSGSQGKFVIDRNSGQISTSSVATFDYDVQREYQLRILARDGGKPQKTGTSMVTVFVRDKNNRLPYFVPTTQRFEVNENVALDTVVYTVKATDPDVSAVLRYKFEGPKSAITPQGTDVDINAYNFGDLFTIEPNTGRIKTARQLDRDRSSVITYQMIVEDTASPGQSGTGTIIITVLEYNDSPPYFERPVYTLTIDEERPIGTFVTTLVAMDDDNTIARYEMISNPNNYFAISQSTGVISINGRLDYEQMNATEFIVQAYDNGVPQLSGSTTVSVLIRNINDNSPRFINDTYTKEVREQKGPSGVLLQVSANDIDLEDFGVVRYRLDSRKTQFEIQDVTGEIKLRAGQELDRESEAIVAVQVTAYDSPNTPEVRREFTIPVYFIILDANDNEPKFSRAIYSATIIETIVLGAEVVPLIASDLDFGENANLAFYKTQNILDPNDYFAVGKQSGKVTVDKSLVGRSGEYRFEVEVRDRDGVPLYLTATATVIITVLPATNSPPVWVYPPYENMTIDVLESQYYGMFVYDCHAEDGDDGPSGIIDYGFMHGGIFTNQTKEFHINRVTGVIRAEIVYDREQVDRYFLQIIARDNDVNPQSTSRFVTVKILDVDDNAPTFPMSNGVVIPYDFEVYEDSPAGTFIGSVTAIDRDLPQYSKIYYVILAGNEKGKFRINETTGEIRLNNSIDREDQAMFTLFINATNNVNDYSVIRNRRKRATSPSMTTVRINVRDRNDVAPRFIYPAGATKYHGCVSVNAPYGQSILQVSATDDDSGGPAGVRFSIIGGNQDDMFTINSRTGMISNRNFLSRNARRVYDLMVDANDTSLVDTAEAYIFVTTDGNEEKLVILQPESEVRRSVPQLIRTLSMNSTGIKYICVTNIRDHVMDDGTISDTSTDVYVTGISEGRAADGSPTFTILPKSDLNARLTKAQAENKRDFDALYIDSMGKTGESSSFLSIFDETPVLVVLIIIILLIILALILFCLACFCIRESKQKKIKKYRNEHMVGAPIQPVAQPVDVGKSVNPVYDNTAFVPAAAAAAPTSAPVPVPVILNDDVDDPAVFTPQPVEPQEYATVQRPVNTTPPNEPETEEPVIVTTIEPEDDLPEPSYRPPTPVAEEPEPVIETVVDDEPEQHYINDLPPPLEDEEEIDTVIIADSPEVNRRHTTPPIQEEEEPRTSL</sequence>
<dbReference type="CDD" id="cd11304">
    <property type="entry name" value="Cadherin_repeat"/>
    <property type="match status" value="14"/>
</dbReference>
<evidence type="ECO:0000259" key="11">
    <source>
        <dbReference type="PROSITE" id="PS50268"/>
    </source>
</evidence>
<evidence type="ECO:0000256" key="10">
    <source>
        <dbReference type="SAM" id="SignalP"/>
    </source>
</evidence>
<keyword evidence="2 9" id="KW-0812">Transmembrane</keyword>
<dbReference type="PANTHER" id="PTHR24026:SF133">
    <property type="entry name" value="CADHERIN-RELATED FAMILY MEMBER 2"/>
    <property type="match status" value="1"/>
</dbReference>
<feature type="domain" description="Cadherin" evidence="11">
    <location>
        <begin position="356"/>
        <end position="470"/>
    </location>
</feature>
<feature type="domain" description="Cadherin" evidence="11">
    <location>
        <begin position="27"/>
        <end position="123"/>
    </location>
</feature>
<evidence type="ECO:0000256" key="8">
    <source>
        <dbReference type="SAM" id="MobiDB-lite"/>
    </source>
</evidence>
<dbReference type="GO" id="GO:0005509">
    <property type="term" value="F:calcium ion binding"/>
    <property type="evidence" value="ECO:0007669"/>
    <property type="project" value="UniProtKB-UniRule"/>
</dbReference>
<keyword evidence="3" id="KW-0677">Repeat</keyword>
<dbReference type="GO" id="GO:0007156">
    <property type="term" value="P:homophilic cell adhesion via plasma membrane adhesion molecules"/>
    <property type="evidence" value="ECO:0007669"/>
    <property type="project" value="InterPro"/>
</dbReference>
<feature type="domain" description="Cadherin" evidence="11">
    <location>
        <begin position="918"/>
        <end position="1018"/>
    </location>
</feature>
<evidence type="ECO:0000313" key="12">
    <source>
        <dbReference type="EMBL" id="KAK6187126.1"/>
    </source>
</evidence>
<evidence type="ECO:0000256" key="2">
    <source>
        <dbReference type="ARBA" id="ARBA00022692"/>
    </source>
</evidence>
<dbReference type="GO" id="GO:0005886">
    <property type="term" value="C:plasma membrane"/>
    <property type="evidence" value="ECO:0007669"/>
    <property type="project" value="InterPro"/>
</dbReference>